<dbReference type="InterPro" id="IPR046371">
    <property type="entry name" value="Bcl-2_BH1-3"/>
</dbReference>
<reference evidence="9 10" key="1">
    <citation type="journal article" date="2018" name="Sci. Rep.">
        <title>Comparative analysis of the Pocillopora damicornis genome highlights role of immune system in coral evolution.</title>
        <authorList>
            <person name="Cunning R."/>
            <person name="Bay R.A."/>
            <person name="Gillette P."/>
            <person name="Baker A.C."/>
            <person name="Traylor-Knowles N."/>
        </authorList>
    </citation>
    <scope>NUCLEOTIDE SEQUENCE [LARGE SCALE GENOMIC DNA]</scope>
    <source>
        <strain evidence="9">RSMAS</strain>
        <tissue evidence="9">Whole animal</tissue>
    </source>
</reference>
<dbReference type="STRING" id="46731.A0A3M6UAA6"/>
<dbReference type="GO" id="GO:0097192">
    <property type="term" value="P:extrinsic apoptotic signaling pathway in absence of ligand"/>
    <property type="evidence" value="ECO:0007669"/>
    <property type="project" value="TreeGrafter"/>
</dbReference>
<dbReference type="PANTHER" id="PTHR11256:SF47">
    <property type="entry name" value="BCL-2-LIKE PROTEIN 10"/>
    <property type="match status" value="1"/>
</dbReference>
<dbReference type="PROSITE" id="PS50062">
    <property type="entry name" value="BCL2_FAMILY"/>
    <property type="match status" value="1"/>
</dbReference>
<organism evidence="9 10">
    <name type="scientific">Pocillopora damicornis</name>
    <name type="common">Cauliflower coral</name>
    <name type="synonym">Millepora damicornis</name>
    <dbReference type="NCBI Taxonomy" id="46731"/>
    <lineage>
        <taxon>Eukaryota</taxon>
        <taxon>Metazoa</taxon>
        <taxon>Cnidaria</taxon>
        <taxon>Anthozoa</taxon>
        <taxon>Hexacorallia</taxon>
        <taxon>Scleractinia</taxon>
        <taxon>Astrocoeniina</taxon>
        <taxon>Pocilloporidae</taxon>
        <taxon>Pocillopora</taxon>
    </lineage>
</organism>
<comment type="subcellular location">
    <subcellularLocation>
        <location evidence="1">Endomembrane system</location>
    </subcellularLocation>
</comment>
<dbReference type="GO" id="GO:0001836">
    <property type="term" value="P:release of cytochrome c from mitochondria"/>
    <property type="evidence" value="ECO:0007669"/>
    <property type="project" value="TreeGrafter"/>
</dbReference>
<evidence type="ECO:0000256" key="4">
    <source>
        <dbReference type="ARBA" id="ARBA00022703"/>
    </source>
</evidence>
<dbReference type="OMA" id="VIWISKY"/>
<proteinExistence type="inferred from homology"/>
<dbReference type="EMBL" id="RCHS01001938">
    <property type="protein sequence ID" value="RMX50531.1"/>
    <property type="molecule type" value="Genomic_DNA"/>
</dbReference>
<comment type="caution">
    <text evidence="9">The sequence shown here is derived from an EMBL/GenBank/DDBJ whole genome shotgun (WGS) entry which is preliminary data.</text>
</comment>
<keyword evidence="10" id="KW-1185">Reference proteome</keyword>
<evidence type="ECO:0000313" key="10">
    <source>
        <dbReference type="Proteomes" id="UP000275408"/>
    </source>
</evidence>
<keyword evidence="6" id="KW-0472">Membrane</keyword>
<gene>
    <name evidence="9" type="ORF">pdam_00022340</name>
</gene>
<dbReference type="Pfam" id="PF00452">
    <property type="entry name" value="Bcl-2"/>
    <property type="match status" value="1"/>
</dbReference>
<dbReference type="InterPro" id="IPR026298">
    <property type="entry name" value="Bcl-2_fam"/>
</dbReference>
<evidence type="ECO:0000256" key="1">
    <source>
        <dbReference type="ARBA" id="ARBA00004308"/>
    </source>
</evidence>
<sequence>MAGATAALNNEDHSLTPNTSEMSSCDKNIIEIARSLTLDYISYRLRSKLEQSKLQGLPRHFLIPPQSPTNVLTSTLRKLATDTEAKYPDLFESVCKKLDITPVSAYRTFVCVAQEIFQEETNWGRIVALYVFGGVVAHHFVETQRPEMVQKIVEWTVSFIARNLLTWIRENGGWDGFVAHFSDSSQSQTMWKSLFTVGSICAAGLTLLALNK</sequence>
<dbReference type="GO" id="GO:0051400">
    <property type="term" value="F:BH domain binding"/>
    <property type="evidence" value="ECO:0007669"/>
    <property type="project" value="TreeGrafter"/>
</dbReference>
<keyword evidence="4" id="KW-0053">Apoptosis</keyword>
<feature type="region of interest" description="Disordered" evidence="7">
    <location>
        <begin position="1"/>
        <end position="22"/>
    </location>
</feature>
<dbReference type="GO" id="GO:0042981">
    <property type="term" value="P:regulation of apoptotic process"/>
    <property type="evidence" value="ECO:0007669"/>
    <property type="project" value="InterPro"/>
</dbReference>
<comment type="similarity">
    <text evidence="2">Belongs to the Bcl-2 family.</text>
</comment>
<dbReference type="PANTHER" id="PTHR11256">
    <property type="entry name" value="BCL-2 RELATED"/>
    <property type="match status" value="1"/>
</dbReference>
<dbReference type="GO" id="GO:0012505">
    <property type="term" value="C:endomembrane system"/>
    <property type="evidence" value="ECO:0007669"/>
    <property type="project" value="UniProtKB-SubCell"/>
</dbReference>
<dbReference type="SMART" id="SM00337">
    <property type="entry name" value="BCL"/>
    <property type="match status" value="1"/>
</dbReference>
<dbReference type="CDD" id="cd06845">
    <property type="entry name" value="Bcl-2_like"/>
    <property type="match status" value="1"/>
</dbReference>
<evidence type="ECO:0000256" key="2">
    <source>
        <dbReference type="ARBA" id="ARBA00009458"/>
    </source>
</evidence>
<evidence type="ECO:0000256" key="5">
    <source>
        <dbReference type="ARBA" id="ARBA00022989"/>
    </source>
</evidence>
<dbReference type="InterPro" id="IPR036834">
    <property type="entry name" value="Bcl-2-like_sf"/>
</dbReference>
<dbReference type="PRINTS" id="PR01862">
    <property type="entry name" value="BCL2FAMILY"/>
</dbReference>
<feature type="domain" description="Bcl-2 Bcl-2 homology region 1-3" evidence="8">
    <location>
        <begin position="76"/>
        <end position="174"/>
    </location>
</feature>
<keyword evidence="3" id="KW-0812">Transmembrane</keyword>
<accession>A0A3M6UAA6</accession>
<evidence type="ECO:0000256" key="3">
    <source>
        <dbReference type="ARBA" id="ARBA00022692"/>
    </source>
</evidence>
<dbReference type="PROSITE" id="PS01258">
    <property type="entry name" value="BH2"/>
    <property type="match status" value="1"/>
</dbReference>
<name>A0A3M6UAA6_POCDA</name>
<dbReference type="InterPro" id="IPR002475">
    <property type="entry name" value="Bcl2-like"/>
</dbReference>
<dbReference type="GO" id="GO:0005741">
    <property type="term" value="C:mitochondrial outer membrane"/>
    <property type="evidence" value="ECO:0007669"/>
    <property type="project" value="TreeGrafter"/>
</dbReference>
<dbReference type="Proteomes" id="UP000275408">
    <property type="component" value="Unassembled WGS sequence"/>
</dbReference>
<protein>
    <recommendedName>
        <fullName evidence="8">Bcl-2 Bcl-2 homology region 1-3 domain-containing protein</fullName>
    </recommendedName>
</protein>
<dbReference type="InterPro" id="IPR020726">
    <property type="entry name" value="Bcl2_BH2_motif_CS"/>
</dbReference>
<evidence type="ECO:0000313" key="9">
    <source>
        <dbReference type="EMBL" id="RMX50531.1"/>
    </source>
</evidence>
<dbReference type="GO" id="GO:0008630">
    <property type="term" value="P:intrinsic apoptotic signaling pathway in response to DNA damage"/>
    <property type="evidence" value="ECO:0007669"/>
    <property type="project" value="TreeGrafter"/>
</dbReference>
<dbReference type="AlphaFoldDB" id="A0A3M6UAA6"/>
<evidence type="ECO:0000256" key="6">
    <source>
        <dbReference type="ARBA" id="ARBA00023136"/>
    </source>
</evidence>
<evidence type="ECO:0000259" key="8">
    <source>
        <dbReference type="SMART" id="SM00337"/>
    </source>
</evidence>
<dbReference type="Gene3D" id="1.10.437.10">
    <property type="entry name" value="Blc2-like"/>
    <property type="match status" value="1"/>
</dbReference>
<keyword evidence="5" id="KW-1133">Transmembrane helix</keyword>
<dbReference type="SUPFAM" id="SSF56854">
    <property type="entry name" value="Bcl-2 inhibitors of programmed cell death"/>
    <property type="match status" value="1"/>
</dbReference>
<dbReference type="OrthoDB" id="6021377at2759"/>
<evidence type="ECO:0000256" key="7">
    <source>
        <dbReference type="SAM" id="MobiDB-lite"/>
    </source>
</evidence>